<evidence type="ECO:0000313" key="2">
    <source>
        <dbReference type="Proteomes" id="UP000027170"/>
    </source>
</evidence>
<accession>A0A836MQ58</accession>
<dbReference type="Proteomes" id="UP000027170">
    <property type="component" value="Unassembled WGS sequence"/>
</dbReference>
<protein>
    <submittedName>
        <fullName evidence="1">Uncharacterized protein</fullName>
    </submittedName>
</protein>
<dbReference type="EMBL" id="JFZV01000011">
    <property type="protein sequence ID" value="KDN14102.1"/>
    <property type="molecule type" value="Genomic_DNA"/>
</dbReference>
<dbReference type="AlphaFoldDB" id="A0A836MQ58"/>
<proteinExistence type="predicted"/>
<reference evidence="1 2" key="1">
    <citation type="submission" date="2014-03" db="EMBL/GenBank/DDBJ databases">
        <title>The genomes of two eusocial bee gut symbionts.</title>
        <authorList>
            <person name="Kwong W.K."/>
            <person name="Engel P."/>
            <person name="Koch H."/>
            <person name="Moran N.A."/>
        </authorList>
    </citation>
    <scope>NUCLEOTIDE SEQUENCE [LARGE SCALE GENOMIC DNA]</scope>
    <source>
        <strain evidence="2">wkB29</strain>
    </source>
</reference>
<evidence type="ECO:0000313" key="1">
    <source>
        <dbReference type="EMBL" id="KDN14102.1"/>
    </source>
</evidence>
<gene>
    <name evidence="1" type="ORF">SALWKB29_1892</name>
</gene>
<keyword evidence="2" id="KW-1185">Reference proteome</keyword>
<comment type="caution">
    <text evidence="1">The sequence shown here is derived from an EMBL/GenBank/DDBJ whole genome shotgun (WGS) entry which is preliminary data.</text>
</comment>
<sequence length="40" mass="4534">MPIITSLDYAADYFNYQKTSQLSICQLAGFKAFTLSKHFA</sequence>
<organism evidence="1 2">
    <name type="scientific">Snodgrassella communis</name>
    <dbReference type="NCBI Taxonomy" id="2946699"/>
    <lineage>
        <taxon>Bacteria</taxon>
        <taxon>Pseudomonadati</taxon>
        <taxon>Pseudomonadota</taxon>
        <taxon>Betaproteobacteria</taxon>
        <taxon>Neisseriales</taxon>
        <taxon>Neisseriaceae</taxon>
        <taxon>Snodgrassella</taxon>
    </lineage>
</organism>
<name>A0A836MQ58_9NEIS</name>